<evidence type="ECO:0000256" key="9">
    <source>
        <dbReference type="ARBA" id="ARBA00023328"/>
    </source>
</evidence>
<organism evidence="12 13">
    <name type="scientific">Pachysolen tannophilus NRRL Y-2460</name>
    <dbReference type="NCBI Taxonomy" id="669874"/>
    <lineage>
        <taxon>Eukaryota</taxon>
        <taxon>Fungi</taxon>
        <taxon>Dikarya</taxon>
        <taxon>Ascomycota</taxon>
        <taxon>Saccharomycotina</taxon>
        <taxon>Pichiomycetes</taxon>
        <taxon>Pachysolenaceae</taxon>
        <taxon>Pachysolen</taxon>
    </lineage>
</organism>
<dbReference type="GO" id="GO:0031262">
    <property type="term" value="C:Ndc80 complex"/>
    <property type="evidence" value="ECO:0007669"/>
    <property type="project" value="TreeGrafter"/>
</dbReference>
<keyword evidence="13" id="KW-1185">Reference proteome</keyword>
<accession>A0A1E4U2D1</accession>
<dbReference type="GO" id="GO:0008017">
    <property type="term" value="F:microtubule binding"/>
    <property type="evidence" value="ECO:0007669"/>
    <property type="project" value="TreeGrafter"/>
</dbReference>
<name>A0A1E4U2D1_PACTA</name>
<keyword evidence="8 10" id="KW-0131">Cell cycle</keyword>
<dbReference type="AlphaFoldDB" id="A0A1E4U2D1"/>
<evidence type="ECO:0000256" key="5">
    <source>
        <dbReference type="ARBA" id="ARBA00022838"/>
    </source>
</evidence>
<comment type="subunit">
    <text evidence="10">Component of the NDC80 complex.</text>
</comment>
<keyword evidence="7 10" id="KW-0539">Nucleus</keyword>
<dbReference type="Gene3D" id="3.30.160.430">
    <property type="match status" value="1"/>
</dbReference>
<sequence>MNINNDNPLDLIRSTIQNFEIEPDLTTLDRINENLLLLKNKKLDNIDEQKNLLKNLSLEYDDLNIEIEMLKNSENKNQIKQEIFKLNNLNFKIAKNLNNFEINLNLLRLNLENLKKRKIELDNKELKILEDDSIENFNSILLKLKLFKKMGIIMHFDKKIIDIDENSQDLEISNLENDKVIIYNKEEDATNVLNIDDKYSTYFISNYIWERV</sequence>
<evidence type="ECO:0000256" key="4">
    <source>
        <dbReference type="ARBA" id="ARBA00022776"/>
    </source>
</evidence>
<evidence type="ECO:0000256" key="6">
    <source>
        <dbReference type="ARBA" id="ARBA00023054"/>
    </source>
</evidence>
<dbReference type="EMBL" id="KV454011">
    <property type="protein sequence ID" value="ODV98150.1"/>
    <property type="molecule type" value="Genomic_DNA"/>
</dbReference>
<comment type="similarity">
    <text evidence="1 10">Belongs to the SPC24 family.</text>
</comment>
<gene>
    <name evidence="12" type="ORF">PACTADRAFT_635</name>
</gene>
<evidence type="ECO:0000256" key="3">
    <source>
        <dbReference type="ARBA" id="ARBA00022618"/>
    </source>
</evidence>
<evidence type="ECO:0000256" key="1">
    <source>
        <dbReference type="ARBA" id="ARBA00007804"/>
    </source>
</evidence>
<dbReference type="Pfam" id="PF08286">
    <property type="entry name" value="Spc24"/>
    <property type="match status" value="1"/>
</dbReference>
<evidence type="ECO:0000256" key="8">
    <source>
        <dbReference type="ARBA" id="ARBA00023306"/>
    </source>
</evidence>
<keyword evidence="5 10" id="KW-0995">Kinetochore</keyword>
<keyword evidence="9 10" id="KW-0137">Centromere</keyword>
<comment type="function">
    <text evidence="10">Acts as a component of the essential kinetochore-associated NDC80 complex, which is required for chromosome segregation and spindle checkpoint activity.</text>
</comment>
<dbReference type="GO" id="GO:0051301">
    <property type="term" value="P:cell division"/>
    <property type="evidence" value="ECO:0007669"/>
    <property type="project" value="UniProtKB-UniRule"/>
</dbReference>
<dbReference type="InterPro" id="IPR013252">
    <property type="entry name" value="Ndc80_Spc24"/>
</dbReference>
<dbReference type="PANTHER" id="PTHR22142:SF2">
    <property type="entry name" value="KINETOCHORE PROTEIN SPC24"/>
    <property type="match status" value="1"/>
</dbReference>
<dbReference type="InterPro" id="IPR038066">
    <property type="entry name" value="Spc24_Fungi_globular_sf"/>
</dbReference>
<evidence type="ECO:0000313" key="13">
    <source>
        <dbReference type="Proteomes" id="UP000094236"/>
    </source>
</evidence>
<keyword evidence="4 10" id="KW-0498">Mitosis</keyword>
<proteinExistence type="inferred from homology"/>
<reference evidence="13" key="1">
    <citation type="submission" date="2016-05" db="EMBL/GenBank/DDBJ databases">
        <title>Comparative genomics of biotechnologically important yeasts.</title>
        <authorList>
            <consortium name="DOE Joint Genome Institute"/>
            <person name="Riley R."/>
            <person name="Haridas S."/>
            <person name="Wolfe K.H."/>
            <person name="Lopes M.R."/>
            <person name="Hittinger C.T."/>
            <person name="Goker M."/>
            <person name="Salamov A."/>
            <person name="Wisecaver J."/>
            <person name="Long T.M."/>
            <person name="Aerts A.L."/>
            <person name="Barry K."/>
            <person name="Choi C."/>
            <person name="Clum A."/>
            <person name="Coughlan A.Y."/>
            <person name="Deshpande S."/>
            <person name="Douglass A.P."/>
            <person name="Hanson S.J."/>
            <person name="Klenk H.-P."/>
            <person name="Labutti K."/>
            <person name="Lapidus A."/>
            <person name="Lindquist E."/>
            <person name="Lipzen A."/>
            <person name="Meier-Kolthoff J.P."/>
            <person name="Ohm R.A."/>
            <person name="Otillar R.P."/>
            <person name="Pangilinan J."/>
            <person name="Peng Y."/>
            <person name="Rokas A."/>
            <person name="Rosa C.A."/>
            <person name="Scheuner C."/>
            <person name="Sibirny A.A."/>
            <person name="Slot J.C."/>
            <person name="Stielow J.B."/>
            <person name="Sun H."/>
            <person name="Kurtzman C.P."/>
            <person name="Blackwell M."/>
            <person name="Grigoriev I.V."/>
            <person name="Jeffries T.W."/>
        </authorList>
    </citation>
    <scope>NUCLEOTIDE SEQUENCE [LARGE SCALE GENOMIC DNA]</scope>
    <source>
        <strain evidence="13">NRRL Y-2460</strain>
    </source>
</reference>
<evidence type="ECO:0000256" key="2">
    <source>
        <dbReference type="ARBA" id="ARBA00022454"/>
    </source>
</evidence>
<comment type="subcellular location">
    <subcellularLocation>
        <location evidence="10">Nucleus</location>
    </subcellularLocation>
    <subcellularLocation>
        <location evidence="10">Chromosome</location>
        <location evidence="10">Centromere</location>
        <location evidence="10">Kinetochore</location>
    </subcellularLocation>
</comment>
<dbReference type="GO" id="GO:0007059">
    <property type="term" value="P:chromosome segregation"/>
    <property type="evidence" value="ECO:0007669"/>
    <property type="project" value="TreeGrafter"/>
</dbReference>
<dbReference type="GO" id="GO:0005634">
    <property type="term" value="C:nucleus"/>
    <property type="evidence" value="ECO:0007669"/>
    <property type="project" value="UniProtKB-SubCell"/>
</dbReference>
<evidence type="ECO:0000256" key="11">
    <source>
        <dbReference type="SAM" id="Coils"/>
    </source>
</evidence>
<evidence type="ECO:0000313" key="12">
    <source>
        <dbReference type="EMBL" id="ODV98150.1"/>
    </source>
</evidence>
<dbReference type="OrthoDB" id="3344830at2759"/>
<keyword evidence="3 10" id="KW-0132">Cell division</keyword>
<feature type="coiled-coil region" evidence="11">
    <location>
        <begin position="39"/>
        <end position="73"/>
    </location>
</feature>
<dbReference type="SUPFAM" id="SSF143026">
    <property type="entry name" value="Kinetochore globular domain"/>
    <property type="match status" value="1"/>
</dbReference>
<evidence type="ECO:0000256" key="7">
    <source>
        <dbReference type="ARBA" id="ARBA00023242"/>
    </source>
</evidence>
<keyword evidence="6 11" id="KW-0175">Coiled coil</keyword>
<dbReference type="STRING" id="669874.A0A1E4U2D1"/>
<dbReference type="CDD" id="cd11565">
    <property type="entry name" value="RWD_Spc24"/>
    <property type="match status" value="1"/>
</dbReference>
<dbReference type="Proteomes" id="UP000094236">
    <property type="component" value="Unassembled WGS sequence"/>
</dbReference>
<keyword evidence="2 10" id="KW-0158">Chromosome</keyword>
<dbReference type="PANTHER" id="PTHR22142">
    <property type="match status" value="1"/>
</dbReference>
<protein>
    <recommendedName>
        <fullName evidence="10">Kinetochore protein Spc24</fullName>
    </recommendedName>
</protein>
<evidence type="ECO:0000256" key="10">
    <source>
        <dbReference type="RuleBase" id="RU368011"/>
    </source>
</evidence>
<feature type="coiled-coil region" evidence="11">
    <location>
        <begin position="97"/>
        <end position="124"/>
    </location>
</feature>